<sequence>MGALDSTYGALLIGVVAAGVLYGCTFVQTWTYFTHYPSDRLYIKLIVASAFVADTTHQILITHTAYTYLVTNWGVSEELSNVVWSLPLQTFFNGYTTFCVQCFLAMRIYKLSNRSLVGTVSVMVLVVAQFIVVLVYGSKTMYLHTFAQAVPLRGLVKSINITTALGDFIIALFLCILLQRSRTGFRKSDMIINQLIMFSIKTGLLTSLCALASLICISVWPNAFYYMAFYFCVGRLYCNSLLAVLNARKKLRSESQNEAISLCQATQRLGTSSVLGTTSKHIPGNISIKVDTTHEYIPDEQHSASLNSDMKNPEVV</sequence>
<feature type="transmembrane region" description="Helical" evidence="1">
    <location>
        <begin position="158"/>
        <end position="178"/>
    </location>
</feature>
<evidence type="ECO:0000313" key="4">
    <source>
        <dbReference type="Proteomes" id="UP001194468"/>
    </source>
</evidence>
<dbReference type="Proteomes" id="UP001194468">
    <property type="component" value="Unassembled WGS sequence"/>
</dbReference>
<feature type="transmembrane region" description="Helical" evidence="1">
    <location>
        <begin position="226"/>
        <end position="245"/>
    </location>
</feature>
<evidence type="ECO:0000256" key="1">
    <source>
        <dbReference type="SAM" id="Phobius"/>
    </source>
</evidence>
<keyword evidence="4" id="KW-1185">Reference proteome</keyword>
<dbReference type="EMBL" id="WHUW01000002">
    <property type="protein sequence ID" value="KAF8450342.1"/>
    <property type="molecule type" value="Genomic_DNA"/>
</dbReference>
<dbReference type="PANTHER" id="PTHR40465:SF1">
    <property type="entry name" value="DUF6534 DOMAIN-CONTAINING PROTEIN"/>
    <property type="match status" value="1"/>
</dbReference>
<feature type="transmembrane region" description="Helical" evidence="1">
    <location>
        <begin position="198"/>
        <end position="220"/>
    </location>
</feature>
<accession>A0AAD4C7I4</accession>
<evidence type="ECO:0000313" key="3">
    <source>
        <dbReference type="EMBL" id="KAF8450342.1"/>
    </source>
</evidence>
<comment type="caution">
    <text evidence="3">The sequence shown here is derived from an EMBL/GenBank/DDBJ whole genome shotgun (WGS) entry which is preliminary data.</text>
</comment>
<organism evidence="3 4">
    <name type="scientific">Boletus edulis BED1</name>
    <dbReference type="NCBI Taxonomy" id="1328754"/>
    <lineage>
        <taxon>Eukaryota</taxon>
        <taxon>Fungi</taxon>
        <taxon>Dikarya</taxon>
        <taxon>Basidiomycota</taxon>
        <taxon>Agaricomycotina</taxon>
        <taxon>Agaricomycetes</taxon>
        <taxon>Agaricomycetidae</taxon>
        <taxon>Boletales</taxon>
        <taxon>Boletineae</taxon>
        <taxon>Boletaceae</taxon>
        <taxon>Boletoideae</taxon>
        <taxon>Boletus</taxon>
    </lineage>
</organism>
<protein>
    <recommendedName>
        <fullName evidence="2">DUF6534 domain-containing protein</fullName>
    </recommendedName>
</protein>
<reference evidence="3" key="1">
    <citation type="submission" date="2019-10" db="EMBL/GenBank/DDBJ databases">
        <authorList>
            <consortium name="DOE Joint Genome Institute"/>
            <person name="Kuo A."/>
            <person name="Miyauchi S."/>
            <person name="Kiss E."/>
            <person name="Drula E."/>
            <person name="Kohler A."/>
            <person name="Sanchez-Garcia M."/>
            <person name="Andreopoulos B."/>
            <person name="Barry K.W."/>
            <person name="Bonito G."/>
            <person name="Buee M."/>
            <person name="Carver A."/>
            <person name="Chen C."/>
            <person name="Cichocki N."/>
            <person name="Clum A."/>
            <person name="Culley D."/>
            <person name="Crous P.W."/>
            <person name="Fauchery L."/>
            <person name="Girlanda M."/>
            <person name="Hayes R."/>
            <person name="Keri Z."/>
            <person name="LaButti K."/>
            <person name="Lipzen A."/>
            <person name="Lombard V."/>
            <person name="Magnuson J."/>
            <person name="Maillard F."/>
            <person name="Morin E."/>
            <person name="Murat C."/>
            <person name="Nolan M."/>
            <person name="Ohm R."/>
            <person name="Pangilinan J."/>
            <person name="Pereira M."/>
            <person name="Perotto S."/>
            <person name="Peter M."/>
            <person name="Riley R."/>
            <person name="Sitrit Y."/>
            <person name="Stielow B."/>
            <person name="Szollosi G."/>
            <person name="Zifcakova L."/>
            <person name="Stursova M."/>
            <person name="Spatafora J.W."/>
            <person name="Tedersoo L."/>
            <person name="Vaario L.-M."/>
            <person name="Yamada A."/>
            <person name="Yan M."/>
            <person name="Wang P."/>
            <person name="Xu J."/>
            <person name="Bruns T."/>
            <person name="Baldrian P."/>
            <person name="Vilgalys R."/>
            <person name="Henrissat B."/>
            <person name="Grigoriev I.V."/>
            <person name="Hibbett D."/>
            <person name="Nagy L.G."/>
            <person name="Martin F.M."/>
        </authorList>
    </citation>
    <scope>NUCLEOTIDE SEQUENCE</scope>
    <source>
        <strain evidence="3">BED1</strain>
    </source>
</reference>
<feature type="transmembrane region" description="Helical" evidence="1">
    <location>
        <begin position="45"/>
        <end position="66"/>
    </location>
</feature>
<feature type="transmembrane region" description="Helical" evidence="1">
    <location>
        <begin position="116"/>
        <end position="138"/>
    </location>
</feature>
<feature type="transmembrane region" description="Helical" evidence="1">
    <location>
        <begin position="6"/>
        <end position="33"/>
    </location>
</feature>
<keyword evidence="1" id="KW-1133">Transmembrane helix</keyword>
<dbReference type="PANTHER" id="PTHR40465">
    <property type="entry name" value="CHROMOSOME 1, WHOLE GENOME SHOTGUN SEQUENCE"/>
    <property type="match status" value="1"/>
</dbReference>
<dbReference type="InterPro" id="IPR045339">
    <property type="entry name" value="DUF6534"/>
</dbReference>
<gene>
    <name evidence="3" type="ORF">L210DRAFT_2382801</name>
</gene>
<evidence type="ECO:0000259" key="2">
    <source>
        <dbReference type="Pfam" id="PF20152"/>
    </source>
</evidence>
<dbReference type="Pfam" id="PF20152">
    <property type="entry name" value="DUF6534"/>
    <property type="match status" value="1"/>
</dbReference>
<proteinExistence type="predicted"/>
<keyword evidence="1" id="KW-0812">Transmembrane</keyword>
<name>A0AAD4C7I4_BOLED</name>
<reference evidence="3" key="2">
    <citation type="journal article" date="2020" name="Nat. Commun.">
        <title>Large-scale genome sequencing of mycorrhizal fungi provides insights into the early evolution of symbiotic traits.</title>
        <authorList>
            <person name="Miyauchi S."/>
            <person name="Kiss E."/>
            <person name="Kuo A."/>
            <person name="Drula E."/>
            <person name="Kohler A."/>
            <person name="Sanchez-Garcia M."/>
            <person name="Morin E."/>
            <person name="Andreopoulos B."/>
            <person name="Barry K.W."/>
            <person name="Bonito G."/>
            <person name="Buee M."/>
            <person name="Carver A."/>
            <person name="Chen C."/>
            <person name="Cichocki N."/>
            <person name="Clum A."/>
            <person name="Culley D."/>
            <person name="Crous P.W."/>
            <person name="Fauchery L."/>
            <person name="Girlanda M."/>
            <person name="Hayes R.D."/>
            <person name="Keri Z."/>
            <person name="LaButti K."/>
            <person name="Lipzen A."/>
            <person name="Lombard V."/>
            <person name="Magnuson J."/>
            <person name="Maillard F."/>
            <person name="Murat C."/>
            <person name="Nolan M."/>
            <person name="Ohm R.A."/>
            <person name="Pangilinan J."/>
            <person name="Pereira M.F."/>
            <person name="Perotto S."/>
            <person name="Peter M."/>
            <person name="Pfister S."/>
            <person name="Riley R."/>
            <person name="Sitrit Y."/>
            <person name="Stielow J.B."/>
            <person name="Szollosi G."/>
            <person name="Zifcakova L."/>
            <person name="Stursova M."/>
            <person name="Spatafora J.W."/>
            <person name="Tedersoo L."/>
            <person name="Vaario L.M."/>
            <person name="Yamada A."/>
            <person name="Yan M."/>
            <person name="Wang P."/>
            <person name="Xu J."/>
            <person name="Bruns T."/>
            <person name="Baldrian P."/>
            <person name="Vilgalys R."/>
            <person name="Dunand C."/>
            <person name="Henrissat B."/>
            <person name="Grigoriev I.V."/>
            <person name="Hibbett D."/>
            <person name="Nagy L.G."/>
            <person name="Martin F.M."/>
        </authorList>
    </citation>
    <scope>NUCLEOTIDE SEQUENCE</scope>
    <source>
        <strain evidence="3">BED1</strain>
    </source>
</reference>
<dbReference type="AlphaFoldDB" id="A0AAD4C7I4"/>
<feature type="domain" description="DUF6534" evidence="2">
    <location>
        <begin position="164"/>
        <end position="249"/>
    </location>
</feature>
<keyword evidence="1" id="KW-0472">Membrane</keyword>
<feature type="transmembrane region" description="Helical" evidence="1">
    <location>
        <begin position="86"/>
        <end position="104"/>
    </location>
</feature>